<keyword evidence="1" id="KW-0175">Coiled coil</keyword>
<evidence type="ECO:0000313" key="3">
    <source>
        <dbReference type="Proteomes" id="UP000593994"/>
    </source>
</evidence>
<evidence type="ECO:0000256" key="1">
    <source>
        <dbReference type="SAM" id="Coils"/>
    </source>
</evidence>
<name>A0A7S7LVG3_9BACT</name>
<dbReference type="AlphaFoldDB" id="A0A7S7LVG3"/>
<feature type="coiled-coil region" evidence="1">
    <location>
        <begin position="60"/>
        <end position="94"/>
    </location>
</feature>
<dbReference type="RefSeq" id="WP_194369724.1">
    <property type="nucleotide sequence ID" value="NZ_CP054492.1"/>
</dbReference>
<organism evidence="2 3">
    <name type="scientific">Candidatus Sulfurimonas baltica</name>
    <dbReference type="NCBI Taxonomy" id="2740404"/>
    <lineage>
        <taxon>Bacteria</taxon>
        <taxon>Pseudomonadati</taxon>
        <taxon>Campylobacterota</taxon>
        <taxon>Epsilonproteobacteria</taxon>
        <taxon>Campylobacterales</taxon>
        <taxon>Sulfurimonadaceae</taxon>
        <taxon>Sulfurimonas</taxon>
    </lineage>
</organism>
<reference evidence="2 3" key="1">
    <citation type="submission" date="2020-05" db="EMBL/GenBank/DDBJ databases">
        <title>Sulfurimonas marisnigri, sp. nov., and Sulfurimonas baltica, sp. nov., manganese oxide reducing chemolithoautotrophs of the class Epsilonproteobacteria isolated from the pelagic redoxclines of the Black and Baltic Seas and emended description of the genus Sulfurimonas.</title>
        <authorList>
            <person name="Henkel J.V."/>
            <person name="Laudan C."/>
            <person name="Werner J."/>
            <person name="Neu T."/>
            <person name="Plewe S."/>
            <person name="Sproer C."/>
            <person name="Bunk B."/>
            <person name="Schulz-Vogt H.N."/>
        </authorList>
    </citation>
    <scope>NUCLEOTIDE SEQUENCE [LARGE SCALE GENOMIC DNA]</scope>
    <source>
        <strain evidence="2 3">GD2</strain>
    </source>
</reference>
<evidence type="ECO:0000313" key="2">
    <source>
        <dbReference type="EMBL" id="QOY52042.1"/>
    </source>
</evidence>
<dbReference type="Pfam" id="PF20572">
    <property type="entry name" value="DUF6781"/>
    <property type="match status" value="1"/>
</dbReference>
<proteinExistence type="predicted"/>
<accession>A0A7S7LVG3</accession>
<keyword evidence="3" id="KW-1185">Reference proteome</keyword>
<sequence length="352" mass="39790">MNLEELANSFKNLYNKKFKSLDKRVTSVINAAKDEQSIYINKLNLNEIKVVATTILDIETQKLHSELEELLAKKEQLQRALDRKSHELQEAKYSVFNSIETLVDKEDLQTLAKLHQVKLQTIDLFDLLSETVESAIITALEKSKDSEANETIKELIKELTYQTIKEGTLNTIRVRKILSTILHSAIDIAEATPNISEDILEATLKGMRAGLLHSIDRFKERLAFIPLEAKHILIEDYDTIMEDLNQTDTLFLQVVQTQANESSQSTRKILIELNKKMHYDLEELVHISKEAAQVMKDRFSVLAKTAANKADTALKSDTAKEAKRMGIQAWGVAKSALGNAIKSAKSVMEPKE</sequence>
<gene>
    <name evidence="2" type="ORF">HUE88_13305</name>
</gene>
<protein>
    <submittedName>
        <fullName evidence="2">Uncharacterized protein</fullName>
    </submittedName>
</protein>
<dbReference type="Proteomes" id="UP000593994">
    <property type="component" value="Chromosome"/>
</dbReference>
<dbReference type="KEGG" id="sbal:HUE88_13305"/>
<dbReference type="EMBL" id="CP054492">
    <property type="protein sequence ID" value="QOY52042.1"/>
    <property type="molecule type" value="Genomic_DNA"/>
</dbReference>
<dbReference type="InterPro" id="IPR046708">
    <property type="entry name" value="DUF6781"/>
</dbReference>